<feature type="region of interest" description="Disordered" evidence="1">
    <location>
        <begin position="102"/>
        <end position="123"/>
    </location>
</feature>
<proteinExistence type="predicted"/>
<evidence type="ECO:0000313" key="3">
    <source>
        <dbReference type="Proteomes" id="UP001066276"/>
    </source>
</evidence>
<evidence type="ECO:0000313" key="2">
    <source>
        <dbReference type="EMBL" id="KAJ1181933.1"/>
    </source>
</evidence>
<reference evidence="2" key="1">
    <citation type="journal article" date="2022" name="bioRxiv">
        <title>Sequencing and chromosome-scale assembly of the giantPleurodeles waltlgenome.</title>
        <authorList>
            <person name="Brown T."/>
            <person name="Elewa A."/>
            <person name="Iarovenko S."/>
            <person name="Subramanian E."/>
            <person name="Araus A.J."/>
            <person name="Petzold A."/>
            <person name="Susuki M."/>
            <person name="Suzuki K.-i.T."/>
            <person name="Hayashi T."/>
            <person name="Toyoda A."/>
            <person name="Oliveira C."/>
            <person name="Osipova E."/>
            <person name="Leigh N.D."/>
            <person name="Simon A."/>
            <person name="Yun M.H."/>
        </authorList>
    </citation>
    <scope>NUCLEOTIDE SEQUENCE</scope>
    <source>
        <strain evidence="2">20211129_DDA</strain>
        <tissue evidence="2">Liver</tissue>
    </source>
</reference>
<feature type="region of interest" description="Disordered" evidence="1">
    <location>
        <begin position="1"/>
        <end position="64"/>
    </location>
</feature>
<name>A0AAV7TZK4_PLEWA</name>
<dbReference type="Proteomes" id="UP001066276">
    <property type="component" value="Chromosome 3_2"/>
</dbReference>
<comment type="caution">
    <text evidence="2">The sequence shown here is derived from an EMBL/GenBank/DDBJ whole genome shotgun (WGS) entry which is preliminary data.</text>
</comment>
<keyword evidence="3" id="KW-1185">Reference proteome</keyword>
<organism evidence="2 3">
    <name type="scientific">Pleurodeles waltl</name>
    <name type="common">Iberian ribbed newt</name>
    <dbReference type="NCBI Taxonomy" id="8319"/>
    <lineage>
        <taxon>Eukaryota</taxon>
        <taxon>Metazoa</taxon>
        <taxon>Chordata</taxon>
        <taxon>Craniata</taxon>
        <taxon>Vertebrata</taxon>
        <taxon>Euteleostomi</taxon>
        <taxon>Amphibia</taxon>
        <taxon>Batrachia</taxon>
        <taxon>Caudata</taxon>
        <taxon>Salamandroidea</taxon>
        <taxon>Salamandridae</taxon>
        <taxon>Pleurodelinae</taxon>
        <taxon>Pleurodeles</taxon>
    </lineage>
</organism>
<feature type="compositionally biased region" description="Polar residues" evidence="1">
    <location>
        <begin position="1"/>
        <end position="10"/>
    </location>
</feature>
<sequence length="171" mass="19242">MHSLPKTPNSLHRGEKITARRTGTTQPSSPRGDRRIASVATGTSTHGPLDQQEAEPERRSPTYCEKNQCSACRAIEISPHRPLDRRSSCDFVLHAQEFSASSLGRLNTPQPKEEPRQRTGNRSKAFRGWKIIDSLSVCARRNRRTPLRFLHISSSAFPCREFVHKPGTLCL</sequence>
<dbReference type="EMBL" id="JANPWB010000006">
    <property type="protein sequence ID" value="KAJ1181933.1"/>
    <property type="molecule type" value="Genomic_DNA"/>
</dbReference>
<protein>
    <submittedName>
        <fullName evidence="2">Uncharacterized protein</fullName>
    </submittedName>
</protein>
<gene>
    <name evidence="2" type="ORF">NDU88_007132</name>
</gene>
<evidence type="ECO:0000256" key="1">
    <source>
        <dbReference type="SAM" id="MobiDB-lite"/>
    </source>
</evidence>
<accession>A0AAV7TZK4</accession>
<dbReference type="AlphaFoldDB" id="A0AAV7TZK4"/>